<dbReference type="EMBL" id="CACSIO010000012">
    <property type="protein sequence ID" value="CAA0104569.1"/>
    <property type="molecule type" value="Genomic_DNA"/>
</dbReference>
<proteinExistence type="predicted"/>
<organism evidence="2 3">
    <name type="scientific">BD1-7 clade bacterium</name>
    <dbReference type="NCBI Taxonomy" id="2029982"/>
    <lineage>
        <taxon>Bacteria</taxon>
        <taxon>Pseudomonadati</taxon>
        <taxon>Pseudomonadota</taxon>
        <taxon>Gammaproteobacteria</taxon>
        <taxon>Cellvibrionales</taxon>
        <taxon>Spongiibacteraceae</taxon>
        <taxon>BD1-7 clade</taxon>
    </lineage>
</organism>
<dbReference type="Proteomes" id="UP000441399">
    <property type="component" value="Unassembled WGS sequence"/>
</dbReference>
<feature type="transmembrane region" description="Helical" evidence="1">
    <location>
        <begin position="165"/>
        <end position="194"/>
    </location>
</feature>
<feature type="transmembrane region" description="Helical" evidence="1">
    <location>
        <begin position="279"/>
        <end position="299"/>
    </location>
</feature>
<dbReference type="OrthoDB" id="5955549at2"/>
<dbReference type="AlphaFoldDB" id="A0A5S9PK56"/>
<evidence type="ECO:0000256" key="1">
    <source>
        <dbReference type="SAM" id="Phobius"/>
    </source>
</evidence>
<feature type="transmembrane region" description="Helical" evidence="1">
    <location>
        <begin position="200"/>
        <end position="221"/>
    </location>
</feature>
<keyword evidence="1" id="KW-0472">Membrane</keyword>
<evidence type="ECO:0000313" key="3">
    <source>
        <dbReference type="Proteomes" id="UP000441399"/>
    </source>
</evidence>
<feature type="transmembrane region" description="Helical" evidence="1">
    <location>
        <begin position="12"/>
        <end position="29"/>
    </location>
</feature>
<protein>
    <recommendedName>
        <fullName evidence="4">Glycosyltransferase RgtA/B/C/D-like domain-containing protein</fullName>
    </recommendedName>
</protein>
<feature type="transmembrane region" description="Helical" evidence="1">
    <location>
        <begin position="334"/>
        <end position="351"/>
    </location>
</feature>
<sequence>MNPLSIREFKRVEIALFLIALVAIVFRHVDLFLFPRFWAEEGSVYFTSAMAHGVDSLWLSHQGYYSLIPNVATYLATWVPLDRAPAVTTVIAFIVQLIPFILISASQSMFLSTWKQKALAMAVVLFIGNTGEIWLNTINSQFHAIVILFLVLLESREPNIGRGKCGFLGVLTLVAGLSGIPANILAPVFFYVYITTGNALALRLFSVLCFTTILQLFFVLSLDHGSRIGSFGIPVLTKVVLGTIQYPIFRTYGLSALTLLTIPLVLAVFKYLRKKDYFLLFFGSTFLLTALLILMSLGMRGGGRYSYAPSVIFVMGLIAASFDRSLGVLPRRIFGFYLSLSLVVGCLMFPFRGGLWDAKDWKRWSSEVEQFESGEKTELYIYPQWEKKRWTLTLETTNSVHQK</sequence>
<feature type="transmembrane region" description="Helical" evidence="1">
    <location>
        <begin position="252"/>
        <end position="272"/>
    </location>
</feature>
<keyword evidence="3" id="KW-1185">Reference proteome</keyword>
<gene>
    <name evidence="2" type="ORF">OPDIPICF_00867</name>
</gene>
<reference evidence="2 3" key="1">
    <citation type="submission" date="2019-11" db="EMBL/GenBank/DDBJ databases">
        <authorList>
            <person name="Holert J."/>
        </authorList>
    </citation>
    <scope>NUCLEOTIDE SEQUENCE [LARGE SCALE GENOMIC DNA]</scope>
    <source>
        <strain evidence="2">SB11_3</strain>
    </source>
</reference>
<feature type="transmembrane region" description="Helical" evidence="1">
    <location>
        <begin position="84"/>
        <end position="103"/>
    </location>
</feature>
<name>A0A5S9PK56_9GAMM</name>
<keyword evidence="1" id="KW-1133">Transmembrane helix</keyword>
<feature type="transmembrane region" description="Helical" evidence="1">
    <location>
        <begin position="305"/>
        <end position="322"/>
    </location>
</feature>
<accession>A0A5S9PK56</accession>
<evidence type="ECO:0008006" key="4">
    <source>
        <dbReference type="Google" id="ProtNLM"/>
    </source>
</evidence>
<evidence type="ECO:0000313" key="2">
    <source>
        <dbReference type="EMBL" id="CAA0104569.1"/>
    </source>
</evidence>
<keyword evidence="1" id="KW-0812">Transmembrane</keyword>